<dbReference type="GO" id="GO:0016747">
    <property type="term" value="F:acyltransferase activity, transferring groups other than amino-acyl groups"/>
    <property type="evidence" value="ECO:0007669"/>
    <property type="project" value="InterPro"/>
</dbReference>
<evidence type="ECO:0000259" key="3">
    <source>
        <dbReference type="PROSITE" id="PS51186"/>
    </source>
</evidence>
<dbReference type="AlphaFoldDB" id="A0A7W8KFJ5"/>
<keyword evidence="5" id="KW-0687">Ribonucleoprotein</keyword>
<evidence type="ECO:0000256" key="1">
    <source>
        <dbReference type="ARBA" id="ARBA00022679"/>
    </source>
</evidence>
<name>A0A7W8KFJ5_9DEIO</name>
<comment type="caution">
    <text evidence="5">The sequence shown here is derived from an EMBL/GenBank/DDBJ whole genome shotgun (WGS) entry which is preliminary data.</text>
</comment>
<dbReference type="Proteomes" id="UP000539473">
    <property type="component" value="Unassembled WGS sequence"/>
</dbReference>
<keyword evidence="5" id="KW-0689">Ribosomal protein</keyword>
<evidence type="ECO:0000313" key="7">
    <source>
        <dbReference type="Proteomes" id="UP000619376"/>
    </source>
</evidence>
<dbReference type="PROSITE" id="PS51186">
    <property type="entry name" value="GNAT"/>
    <property type="match status" value="1"/>
</dbReference>
<dbReference type="EMBL" id="JACHFK010000006">
    <property type="protein sequence ID" value="MBB5377275.1"/>
    <property type="molecule type" value="Genomic_DNA"/>
</dbReference>
<dbReference type="Pfam" id="PF00583">
    <property type="entry name" value="Acetyltransf_1"/>
    <property type="match status" value="1"/>
</dbReference>
<dbReference type="RefSeq" id="WP_229831968.1">
    <property type="nucleotide sequence ID" value="NZ_BNAJ01000006.1"/>
</dbReference>
<evidence type="ECO:0000313" key="5">
    <source>
        <dbReference type="EMBL" id="MBB5377275.1"/>
    </source>
</evidence>
<keyword evidence="1" id="KW-0808">Transferase</keyword>
<protein>
    <submittedName>
        <fullName evidence="4">GNAT family N-acetyltransferase</fullName>
    </submittedName>
    <submittedName>
        <fullName evidence="5">Ribosomal protein S18 acetylase RimI-like enzyme</fullName>
    </submittedName>
</protein>
<accession>A0A7W8KFJ5</accession>
<dbReference type="InterPro" id="IPR000182">
    <property type="entry name" value="GNAT_dom"/>
</dbReference>
<dbReference type="Gene3D" id="3.40.630.30">
    <property type="match status" value="1"/>
</dbReference>
<dbReference type="InterPro" id="IPR050832">
    <property type="entry name" value="Bact_Acetyltransf"/>
</dbReference>
<reference evidence="5 6" key="3">
    <citation type="submission" date="2020-08" db="EMBL/GenBank/DDBJ databases">
        <title>Genomic Encyclopedia of Type Strains, Phase IV (KMG-IV): sequencing the most valuable type-strain genomes for metagenomic binning, comparative biology and taxonomic classification.</title>
        <authorList>
            <person name="Goeker M."/>
        </authorList>
    </citation>
    <scope>NUCLEOTIDE SEQUENCE [LARGE SCALE GENOMIC DNA]</scope>
    <source>
        <strain evidence="5 6">DSM 27521</strain>
    </source>
</reference>
<sequence>MIRDRTAADLPALALALRRVHDRDAYPSVWPDDPAAFLNPPGTLGAWVAGPADHVLGHVLLRALPDVLPAWAEVTGQPATELAVVSRLFVVPEGRGVGLARSLFHTAWAQAVRLNRRAVLDVHLRNHAAIRLYDRSGWEHVATVEGDWRDPDGSVPLVRVYMAPE</sequence>
<evidence type="ECO:0000313" key="4">
    <source>
        <dbReference type="EMBL" id="GHF47701.1"/>
    </source>
</evidence>
<reference evidence="4" key="4">
    <citation type="submission" date="2024-05" db="EMBL/GenBank/DDBJ databases">
        <authorList>
            <person name="Sun Q."/>
            <person name="Zhou Y."/>
        </authorList>
    </citation>
    <scope>NUCLEOTIDE SEQUENCE</scope>
    <source>
        <strain evidence="4">CGMCC 1.18437</strain>
    </source>
</reference>
<dbReference type="SUPFAM" id="SSF55729">
    <property type="entry name" value="Acyl-CoA N-acyltransferases (Nat)"/>
    <property type="match status" value="1"/>
</dbReference>
<evidence type="ECO:0000313" key="6">
    <source>
        <dbReference type="Proteomes" id="UP000539473"/>
    </source>
</evidence>
<dbReference type="GO" id="GO:0005840">
    <property type="term" value="C:ribosome"/>
    <property type="evidence" value="ECO:0007669"/>
    <property type="project" value="UniProtKB-KW"/>
</dbReference>
<keyword evidence="2" id="KW-0012">Acyltransferase</keyword>
<evidence type="ECO:0000256" key="2">
    <source>
        <dbReference type="ARBA" id="ARBA00023315"/>
    </source>
</evidence>
<reference evidence="4" key="1">
    <citation type="journal article" date="2014" name="Int. J. Syst. Evol. Microbiol.">
        <title>Complete genome of a new Firmicutes species belonging to the dominant human colonic microbiota ('Ruminococcus bicirculans') reveals two chromosomes and a selective capacity to utilize plant glucans.</title>
        <authorList>
            <consortium name="NISC Comparative Sequencing Program"/>
            <person name="Wegmann U."/>
            <person name="Louis P."/>
            <person name="Goesmann A."/>
            <person name="Henrissat B."/>
            <person name="Duncan S.H."/>
            <person name="Flint H.J."/>
        </authorList>
    </citation>
    <scope>NUCLEOTIDE SEQUENCE</scope>
    <source>
        <strain evidence="4">CGMCC 1.18437</strain>
    </source>
</reference>
<dbReference type="Proteomes" id="UP000619376">
    <property type="component" value="Unassembled WGS sequence"/>
</dbReference>
<keyword evidence="7" id="KW-1185">Reference proteome</keyword>
<dbReference type="PANTHER" id="PTHR43877:SF2">
    <property type="entry name" value="AMINOALKYLPHOSPHONATE N-ACETYLTRANSFERASE-RELATED"/>
    <property type="match status" value="1"/>
</dbReference>
<reference evidence="7" key="2">
    <citation type="journal article" date="2019" name="Int. J. Syst. Evol. Microbiol.">
        <title>The Global Catalogue of Microorganisms (GCM) 10K type strain sequencing project: providing services to taxonomists for standard genome sequencing and annotation.</title>
        <authorList>
            <consortium name="The Broad Institute Genomics Platform"/>
            <consortium name="The Broad Institute Genome Sequencing Center for Infectious Disease"/>
            <person name="Wu L."/>
            <person name="Ma J."/>
        </authorList>
    </citation>
    <scope>NUCLEOTIDE SEQUENCE [LARGE SCALE GENOMIC DNA]</scope>
    <source>
        <strain evidence="7">CGMCC 1.18437</strain>
    </source>
</reference>
<dbReference type="EMBL" id="BNAJ01000006">
    <property type="protein sequence ID" value="GHF47701.1"/>
    <property type="molecule type" value="Genomic_DNA"/>
</dbReference>
<proteinExistence type="predicted"/>
<organism evidence="5 6">
    <name type="scientific">Deinococcus metalli</name>
    <dbReference type="NCBI Taxonomy" id="1141878"/>
    <lineage>
        <taxon>Bacteria</taxon>
        <taxon>Thermotogati</taxon>
        <taxon>Deinococcota</taxon>
        <taxon>Deinococci</taxon>
        <taxon>Deinococcales</taxon>
        <taxon>Deinococcaceae</taxon>
        <taxon>Deinococcus</taxon>
    </lineage>
</organism>
<dbReference type="InterPro" id="IPR016181">
    <property type="entry name" value="Acyl_CoA_acyltransferase"/>
</dbReference>
<gene>
    <name evidence="4" type="ORF">GCM10017781_25010</name>
    <name evidence="5" type="ORF">HNQ07_002748</name>
</gene>
<feature type="domain" description="N-acetyltransferase" evidence="3">
    <location>
        <begin position="1"/>
        <end position="165"/>
    </location>
</feature>
<dbReference type="PANTHER" id="PTHR43877">
    <property type="entry name" value="AMINOALKYLPHOSPHONATE N-ACETYLTRANSFERASE-RELATED-RELATED"/>
    <property type="match status" value="1"/>
</dbReference>